<accession>A0A430QP86</accession>
<keyword evidence="1" id="KW-1133">Transmembrane helix</keyword>
<dbReference type="AlphaFoldDB" id="A0A430QP86"/>
<sequence length="163" mass="19134">MYRPVATDYYIRLFQIIVAIPVSLGKCITHFMYAEKLGKKSVLIYNVHPLMDAKSLLNFFKLFGEITSLRYSPPEARCVFEFNKSECVEKILVSPMNTTYEFELTDVNIPECYLSRNPEWIIDYQKAKSDSEAILQNYFKKRMEYSNKPDDDGWITVRKGTRL</sequence>
<keyword evidence="1" id="KW-0812">Transmembrane</keyword>
<dbReference type="Proteomes" id="UP000290809">
    <property type="component" value="Unassembled WGS sequence"/>
</dbReference>
<proteinExistence type="predicted"/>
<evidence type="ECO:0008006" key="4">
    <source>
        <dbReference type="Google" id="ProtNLM"/>
    </source>
</evidence>
<evidence type="ECO:0000256" key="1">
    <source>
        <dbReference type="SAM" id="Phobius"/>
    </source>
</evidence>
<protein>
    <recommendedName>
        <fullName evidence="4">RRM domain-containing protein</fullName>
    </recommendedName>
</protein>
<dbReference type="GO" id="GO:0003676">
    <property type="term" value="F:nucleic acid binding"/>
    <property type="evidence" value="ECO:0007669"/>
    <property type="project" value="InterPro"/>
</dbReference>
<name>A0A430QP86_SCHBO</name>
<organism evidence="2 3">
    <name type="scientific">Schistosoma bovis</name>
    <name type="common">Blood fluke</name>
    <dbReference type="NCBI Taxonomy" id="6184"/>
    <lineage>
        <taxon>Eukaryota</taxon>
        <taxon>Metazoa</taxon>
        <taxon>Spiralia</taxon>
        <taxon>Lophotrochozoa</taxon>
        <taxon>Platyhelminthes</taxon>
        <taxon>Trematoda</taxon>
        <taxon>Digenea</taxon>
        <taxon>Strigeidida</taxon>
        <taxon>Schistosomatoidea</taxon>
        <taxon>Schistosomatidae</taxon>
        <taxon>Schistosoma</taxon>
    </lineage>
</organism>
<dbReference type="SUPFAM" id="SSF54928">
    <property type="entry name" value="RNA-binding domain, RBD"/>
    <property type="match status" value="1"/>
</dbReference>
<keyword evidence="1" id="KW-0472">Membrane</keyword>
<evidence type="ECO:0000313" key="2">
    <source>
        <dbReference type="EMBL" id="RTG89520.1"/>
    </source>
</evidence>
<gene>
    <name evidence="2" type="ORF">DC041_0000164</name>
</gene>
<evidence type="ECO:0000313" key="3">
    <source>
        <dbReference type="Proteomes" id="UP000290809"/>
    </source>
</evidence>
<dbReference type="EMBL" id="QMKO01001498">
    <property type="protein sequence ID" value="RTG89520.1"/>
    <property type="molecule type" value="Genomic_DNA"/>
</dbReference>
<dbReference type="InterPro" id="IPR035979">
    <property type="entry name" value="RBD_domain_sf"/>
</dbReference>
<feature type="transmembrane region" description="Helical" evidence="1">
    <location>
        <begin position="12"/>
        <end position="33"/>
    </location>
</feature>
<reference evidence="2 3" key="1">
    <citation type="journal article" date="2019" name="PLoS Pathog.">
        <title>Genome sequence of the bovine parasite Schistosoma bovis Tanzania.</title>
        <authorList>
            <person name="Oey H."/>
            <person name="Zakrzewski M."/>
            <person name="Gobert G."/>
            <person name="Gravermann K."/>
            <person name="Stoye J."/>
            <person name="Jones M."/>
            <person name="Mcmanus D."/>
            <person name="Krause L."/>
        </authorList>
    </citation>
    <scope>NUCLEOTIDE SEQUENCE [LARGE SCALE GENOMIC DNA]</scope>
    <source>
        <strain evidence="2 3">TAN1997</strain>
    </source>
</reference>
<keyword evidence="3" id="KW-1185">Reference proteome</keyword>
<comment type="caution">
    <text evidence="2">The sequence shown here is derived from an EMBL/GenBank/DDBJ whole genome shotgun (WGS) entry which is preliminary data.</text>
</comment>